<keyword evidence="2" id="KW-0805">Transcription regulation</keyword>
<dbReference type="SUPFAM" id="SSF54631">
    <property type="entry name" value="CBS-domain pair"/>
    <property type="match status" value="1"/>
</dbReference>
<reference evidence="7" key="1">
    <citation type="journal article" date="2021" name="PeerJ">
        <title>Extensive microbial diversity within the chicken gut microbiome revealed by metagenomics and culture.</title>
        <authorList>
            <person name="Gilroy R."/>
            <person name="Ravi A."/>
            <person name="Getino M."/>
            <person name="Pursley I."/>
            <person name="Horton D.L."/>
            <person name="Alikhan N.F."/>
            <person name="Baker D."/>
            <person name="Gharbi K."/>
            <person name="Hall N."/>
            <person name="Watson M."/>
            <person name="Adriaenssens E.M."/>
            <person name="Foster-Nyarko E."/>
            <person name="Jarju S."/>
            <person name="Secka A."/>
            <person name="Antonio M."/>
            <person name="Oren A."/>
            <person name="Chaudhuri R.R."/>
            <person name="La Ragione R."/>
            <person name="Hildebrand F."/>
            <person name="Pallen M.J."/>
        </authorList>
    </citation>
    <scope>NUCLEOTIDE SEQUENCE</scope>
    <source>
        <strain evidence="7">CHK169-4300</strain>
    </source>
</reference>
<dbReference type="PANTHER" id="PTHR48108:SF32">
    <property type="entry name" value="TRANSCRIPTIONAL REPRESSOR CCPN"/>
    <property type="match status" value="1"/>
</dbReference>
<evidence type="ECO:0000256" key="2">
    <source>
        <dbReference type="ARBA" id="ARBA00023015"/>
    </source>
</evidence>
<evidence type="ECO:0000313" key="8">
    <source>
        <dbReference type="Proteomes" id="UP000824106"/>
    </source>
</evidence>
<dbReference type="SMART" id="SM00116">
    <property type="entry name" value="CBS"/>
    <property type="match status" value="2"/>
</dbReference>
<dbReference type="InterPro" id="IPR016842">
    <property type="entry name" value="UCP026546_HTH-CBS"/>
</dbReference>
<feature type="domain" description="CBS" evidence="6">
    <location>
        <begin position="145"/>
        <end position="208"/>
    </location>
</feature>
<dbReference type="InterPro" id="IPR051462">
    <property type="entry name" value="CBS_domain-containing"/>
</dbReference>
<dbReference type="InterPro" id="IPR013196">
    <property type="entry name" value="HTH_11"/>
</dbReference>
<dbReference type="InterPro" id="IPR046342">
    <property type="entry name" value="CBS_dom_sf"/>
</dbReference>
<dbReference type="EMBL" id="DXAZ01000056">
    <property type="protein sequence ID" value="HIZ70949.1"/>
    <property type="molecule type" value="Genomic_DNA"/>
</dbReference>
<evidence type="ECO:0000256" key="1">
    <source>
        <dbReference type="ARBA" id="ARBA00022737"/>
    </source>
</evidence>
<dbReference type="InterPro" id="IPR001034">
    <property type="entry name" value="DeoR_HTH"/>
</dbReference>
<dbReference type="Gene3D" id="1.10.10.10">
    <property type="entry name" value="Winged helix-like DNA-binding domain superfamily/Winged helix DNA-binding domain"/>
    <property type="match status" value="1"/>
</dbReference>
<evidence type="ECO:0000256" key="3">
    <source>
        <dbReference type="ARBA" id="ARBA00023163"/>
    </source>
</evidence>
<dbReference type="Proteomes" id="UP000824106">
    <property type="component" value="Unassembled WGS sequence"/>
</dbReference>
<keyword evidence="4" id="KW-0129">CBS domain</keyword>
<feature type="domain" description="CBS" evidence="6">
    <location>
        <begin position="78"/>
        <end position="138"/>
    </location>
</feature>
<comment type="caution">
    <text evidence="7">The sequence shown here is derived from an EMBL/GenBank/DDBJ whole genome shotgun (WGS) entry which is preliminary data.</text>
</comment>
<dbReference type="PROSITE" id="PS51000">
    <property type="entry name" value="HTH_DEOR_2"/>
    <property type="match status" value="1"/>
</dbReference>
<dbReference type="InterPro" id="IPR000644">
    <property type="entry name" value="CBS_dom"/>
</dbReference>
<protein>
    <submittedName>
        <fullName evidence="7">CBS domain-containing protein</fullName>
    </submittedName>
</protein>
<gene>
    <name evidence="7" type="ORF">H9808_04210</name>
</gene>
<dbReference type="Gene3D" id="3.10.580.10">
    <property type="entry name" value="CBS-domain"/>
    <property type="match status" value="1"/>
</dbReference>
<sequence length="209" mass="22940">MELSERQKEIIEIVKQKEPISGDNIAEALGLSKSTLRSDLAVLTMIGILDARPKVGYIYSGLNFEPLIQDRLASLTVKDRMAPPVIINQETTIQDAITTLFMYDAGTLVVADQATNDMVGIVSRKDLLRSMVMGNNQEAAVALIMTRMPNIYVTYPKMPILKAAELISRHEVDTLPVVKSKNSKEVIGKISKTILVNLLIEVGNEGDSA</sequence>
<reference evidence="7" key="2">
    <citation type="submission" date="2021-04" db="EMBL/GenBank/DDBJ databases">
        <authorList>
            <person name="Gilroy R."/>
        </authorList>
    </citation>
    <scope>NUCLEOTIDE SEQUENCE</scope>
    <source>
        <strain evidence="7">CHK169-4300</strain>
    </source>
</reference>
<dbReference type="InterPro" id="IPR036390">
    <property type="entry name" value="WH_DNA-bd_sf"/>
</dbReference>
<dbReference type="Pfam" id="PF08279">
    <property type="entry name" value="HTH_11"/>
    <property type="match status" value="1"/>
</dbReference>
<evidence type="ECO:0000259" key="5">
    <source>
        <dbReference type="PROSITE" id="PS51000"/>
    </source>
</evidence>
<accession>A0A9D2G0U0</accession>
<organism evidence="7 8">
    <name type="scientific">Candidatus Atopostipes pullistercoris</name>
    <dbReference type="NCBI Taxonomy" id="2838467"/>
    <lineage>
        <taxon>Bacteria</taxon>
        <taxon>Bacillati</taxon>
        <taxon>Bacillota</taxon>
        <taxon>Bacilli</taxon>
        <taxon>Lactobacillales</taxon>
        <taxon>Carnobacteriaceae</taxon>
        <taxon>Atopostipes</taxon>
    </lineage>
</organism>
<name>A0A9D2G0U0_9LACT</name>
<dbReference type="GO" id="GO:0003700">
    <property type="term" value="F:DNA-binding transcription factor activity"/>
    <property type="evidence" value="ECO:0007669"/>
    <property type="project" value="InterPro"/>
</dbReference>
<dbReference type="PROSITE" id="PS51371">
    <property type="entry name" value="CBS"/>
    <property type="match status" value="2"/>
</dbReference>
<proteinExistence type="predicted"/>
<evidence type="ECO:0000259" key="6">
    <source>
        <dbReference type="PROSITE" id="PS51371"/>
    </source>
</evidence>
<dbReference type="SUPFAM" id="SSF46785">
    <property type="entry name" value="Winged helix' DNA-binding domain"/>
    <property type="match status" value="1"/>
</dbReference>
<dbReference type="Pfam" id="PF00571">
    <property type="entry name" value="CBS"/>
    <property type="match status" value="2"/>
</dbReference>
<keyword evidence="1" id="KW-0677">Repeat</keyword>
<evidence type="ECO:0000256" key="4">
    <source>
        <dbReference type="PROSITE-ProRule" id="PRU00703"/>
    </source>
</evidence>
<keyword evidence="3" id="KW-0804">Transcription</keyword>
<dbReference type="PANTHER" id="PTHR48108">
    <property type="entry name" value="CBS DOMAIN-CONTAINING PROTEIN CBSX2, CHLOROPLASTIC"/>
    <property type="match status" value="1"/>
</dbReference>
<feature type="domain" description="HTH deoR-type" evidence="5">
    <location>
        <begin position="3"/>
        <end position="64"/>
    </location>
</feature>
<dbReference type="AlphaFoldDB" id="A0A9D2G0U0"/>
<dbReference type="InterPro" id="IPR036388">
    <property type="entry name" value="WH-like_DNA-bd_sf"/>
</dbReference>
<evidence type="ECO:0000313" key="7">
    <source>
        <dbReference type="EMBL" id="HIZ70949.1"/>
    </source>
</evidence>
<dbReference type="PIRSF" id="PIRSF026546">
    <property type="entry name" value="UCP026546_CBS_YqzB"/>
    <property type="match status" value="1"/>
</dbReference>